<dbReference type="AlphaFoldDB" id="C3L4C7"/>
<dbReference type="HOGENOM" id="CLU_1227826_0_0_10"/>
<dbReference type="KEGG" id="aas:Aasi_1472"/>
<protein>
    <submittedName>
        <fullName evidence="1">Uncharacterized protein</fullName>
    </submittedName>
</protein>
<organism evidence="1 2">
    <name type="scientific">Amoebophilus asiaticus (strain 5a2)</name>
    <dbReference type="NCBI Taxonomy" id="452471"/>
    <lineage>
        <taxon>Bacteria</taxon>
        <taxon>Pseudomonadati</taxon>
        <taxon>Bacteroidota</taxon>
        <taxon>Cytophagia</taxon>
        <taxon>Cytophagales</taxon>
        <taxon>Amoebophilaceae</taxon>
        <taxon>Candidatus Amoebophilus</taxon>
    </lineage>
</organism>
<gene>
    <name evidence="1" type="ordered locus">Aasi_1472</name>
</gene>
<sequence>MQGCQTTTRTRVSTNKASQPSIVSAKYISITAKANYRIKSNDYKCDIKIRIERDNLIWFSIIYGWGIELVRGRFTPAGIELINHVDKSYQVYDYVSLQAHWHIPCSHSLIQAALLGELHGLEKESTISHLGNQIILQQHQNFWECLATLHKHTKQLASLSVLDSSLQHKWHVSYEYKKGCQQDLLFCNLKAYFKDFKLFLQYKDISFSRHPLSFPFNIPRQYDKR</sequence>
<accession>C3L4C7</accession>
<dbReference type="STRING" id="452471.Aasi_1472"/>
<dbReference type="EMBL" id="CP001102">
    <property type="protein sequence ID" value="ACP20844.1"/>
    <property type="molecule type" value="Genomic_DNA"/>
</dbReference>
<name>C3L4C7_AMOA5</name>
<evidence type="ECO:0000313" key="2">
    <source>
        <dbReference type="Proteomes" id="UP000001227"/>
    </source>
</evidence>
<dbReference type="Pfam" id="PF14125">
    <property type="entry name" value="DUF4292"/>
    <property type="match status" value="1"/>
</dbReference>
<dbReference type="Proteomes" id="UP000001227">
    <property type="component" value="Chromosome"/>
</dbReference>
<keyword evidence="2" id="KW-1185">Reference proteome</keyword>
<reference evidence="1 2" key="1">
    <citation type="journal article" date="2010" name="J. Bacteriol.">
        <title>The genome of the amoeba symbiont 'Candidatus Amoebophilus asiaticus' reveals common mechanisms for host cell interaction among amoeba-associated bacteria.</title>
        <authorList>
            <person name="Schmitz-Esser S."/>
            <person name="Tischler P."/>
            <person name="Arnold R."/>
            <person name="Montanaro J."/>
            <person name="Wagner M."/>
            <person name="Rattei T."/>
            <person name="Horn M."/>
        </authorList>
    </citation>
    <scope>NUCLEOTIDE SEQUENCE [LARGE SCALE GENOMIC DNA]</scope>
    <source>
        <strain evidence="1 2">5a2</strain>
    </source>
</reference>
<proteinExistence type="predicted"/>
<evidence type="ECO:0000313" key="1">
    <source>
        <dbReference type="EMBL" id="ACP20844.1"/>
    </source>
</evidence>
<dbReference type="InterPro" id="IPR025634">
    <property type="entry name" value="DUF4292"/>
</dbReference>